<gene>
    <name evidence="1" type="ORF">CW354_09375</name>
</gene>
<comment type="caution">
    <text evidence="1">The sequence shown here is derived from an EMBL/GenBank/DDBJ whole genome shotgun (WGS) entry which is preliminary data.</text>
</comment>
<keyword evidence="2" id="KW-1185">Reference proteome</keyword>
<accession>A0A2S7K7P7</accession>
<name>A0A2S7K7P7_9PROT</name>
<dbReference type="Proteomes" id="UP000239504">
    <property type="component" value="Unassembled WGS sequence"/>
</dbReference>
<organism evidence="1 2">
    <name type="scientific">Hyphococcus luteus</name>
    <dbReference type="NCBI Taxonomy" id="2058213"/>
    <lineage>
        <taxon>Bacteria</taxon>
        <taxon>Pseudomonadati</taxon>
        <taxon>Pseudomonadota</taxon>
        <taxon>Alphaproteobacteria</taxon>
        <taxon>Parvularculales</taxon>
        <taxon>Parvularculaceae</taxon>
        <taxon>Hyphococcus</taxon>
    </lineage>
</organism>
<dbReference type="RefSeq" id="WP_104829732.1">
    <property type="nucleotide sequence ID" value="NZ_PJCH01000005.1"/>
</dbReference>
<evidence type="ECO:0000313" key="1">
    <source>
        <dbReference type="EMBL" id="PQA88488.1"/>
    </source>
</evidence>
<reference evidence="1 2" key="1">
    <citation type="submission" date="2017-12" db="EMBL/GenBank/DDBJ databases">
        <authorList>
            <person name="Hurst M.R.H."/>
        </authorList>
    </citation>
    <scope>NUCLEOTIDE SEQUENCE [LARGE SCALE GENOMIC DNA]</scope>
    <source>
        <strain evidence="1 2">SY-3-19</strain>
    </source>
</reference>
<dbReference type="EMBL" id="PJCH01000005">
    <property type="protein sequence ID" value="PQA88488.1"/>
    <property type="molecule type" value="Genomic_DNA"/>
</dbReference>
<proteinExistence type="predicted"/>
<protein>
    <submittedName>
        <fullName evidence="1">Uncharacterized protein</fullName>
    </submittedName>
</protein>
<sequence>MFGRRKFSEPPRNGKGVASLKELRTLAEKLGSFEAAMEAAKIDVQDYIRLRAQAGEWRDVVDRLDEYKASQNARKRNRPYQG</sequence>
<evidence type="ECO:0000313" key="2">
    <source>
        <dbReference type="Proteomes" id="UP000239504"/>
    </source>
</evidence>
<dbReference type="AlphaFoldDB" id="A0A2S7K7P7"/>